<feature type="compositionally biased region" description="Basic and acidic residues" evidence="2">
    <location>
        <begin position="136"/>
        <end position="167"/>
    </location>
</feature>
<gene>
    <name evidence="4" type="ORF">K432DRAFT_317195</name>
</gene>
<accession>A0A8E2JKM8</accession>
<evidence type="ECO:0000313" key="4">
    <source>
        <dbReference type="EMBL" id="OCK85994.1"/>
    </source>
</evidence>
<evidence type="ECO:0000256" key="2">
    <source>
        <dbReference type="SAM" id="MobiDB-lite"/>
    </source>
</evidence>
<evidence type="ECO:0000259" key="3">
    <source>
        <dbReference type="Pfam" id="PF01648"/>
    </source>
</evidence>
<keyword evidence="1" id="KW-0808">Transferase</keyword>
<keyword evidence="5" id="KW-1185">Reference proteome</keyword>
<evidence type="ECO:0000313" key="5">
    <source>
        <dbReference type="Proteomes" id="UP000250266"/>
    </source>
</evidence>
<protein>
    <recommendedName>
        <fullName evidence="3">4'-phosphopantetheinyl transferase domain-containing protein</fullName>
    </recommendedName>
</protein>
<dbReference type="InterPro" id="IPR037143">
    <property type="entry name" value="4-PPantetheinyl_Trfase_dom_sf"/>
</dbReference>
<dbReference type="GO" id="GO:0000287">
    <property type="term" value="F:magnesium ion binding"/>
    <property type="evidence" value="ECO:0007669"/>
    <property type="project" value="InterPro"/>
</dbReference>
<proteinExistence type="predicted"/>
<feature type="region of interest" description="Disordered" evidence="2">
    <location>
        <begin position="136"/>
        <end position="185"/>
    </location>
</feature>
<sequence>MPPRPFPYAFRVGADVCHIPRIRRIITKPALPNRSTYYHLDKFLGKVLTEREQKSFWVRFHSARNALGPNLGGASSYLAGRWAAKEAIIKAVKPRILTPHEIIILHESMSIQNSDREVYAIVLDRPDLSLIDELSGRAEQADKSSSNEEEHKEGSSGELKPTDKPSSNEKTLLTQKWDKSGGETSKPLDLLDGQIVKLSISHDGEYAFAVCIAPEMPRLSDAGGKAAARNGEIL</sequence>
<dbReference type="Gene3D" id="3.90.470.20">
    <property type="entry name" value="4'-phosphopantetheinyl transferase domain"/>
    <property type="match status" value="1"/>
</dbReference>
<feature type="domain" description="4'-phosphopantetheinyl transferase" evidence="3">
    <location>
        <begin position="11"/>
        <end position="102"/>
    </location>
</feature>
<reference evidence="4 5" key="1">
    <citation type="journal article" date="2016" name="Nat. Commun.">
        <title>Ectomycorrhizal ecology is imprinted in the genome of the dominant symbiotic fungus Cenococcum geophilum.</title>
        <authorList>
            <consortium name="DOE Joint Genome Institute"/>
            <person name="Peter M."/>
            <person name="Kohler A."/>
            <person name="Ohm R.A."/>
            <person name="Kuo A."/>
            <person name="Krutzmann J."/>
            <person name="Morin E."/>
            <person name="Arend M."/>
            <person name="Barry K.W."/>
            <person name="Binder M."/>
            <person name="Choi C."/>
            <person name="Clum A."/>
            <person name="Copeland A."/>
            <person name="Grisel N."/>
            <person name="Haridas S."/>
            <person name="Kipfer T."/>
            <person name="LaButti K."/>
            <person name="Lindquist E."/>
            <person name="Lipzen A."/>
            <person name="Maire R."/>
            <person name="Meier B."/>
            <person name="Mihaltcheva S."/>
            <person name="Molinier V."/>
            <person name="Murat C."/>
            <person name="Poggeler S."/>
            <person name="Quandt C.A."/>
            <person name="Sperisen C."/>
            <person name="Tritt A."/>
            <person name="Tisserant E."/>
            <person name="Crous P.W."/>
            <person name="Henrissat B."/>
            <person name="Nehls U."/>
            <person name="Egli S."/>
            <person name="Spatafora J.W."/>
            <person name="Grigoriev I.V."/>
            <person name="Martin F.M."/>
        </authorList>
    </citation>
    <scope>NUCLEOTIDE SEQUENCE [LARGE SCALE GENOMIC DNA]</scope>
    <source>
        <strain evidence="4 5">CBS 459.81</strain>
    </source>
</reference>
<organism evidence="4 5">
    <name type="scientific">Lepidopterella palustris CBS 459.81</name>
    <dbReference type="NCBI Taxonomy" id="1314670"/>
    <lineage>
        <taxon>Eukaryota</taxon>
        <taxon>Fungi</taxon>
        <taxon>Dikarya</taxon>
        <taxon>Ascomycota</taxon>
        <taxon>Pezizomycotina</taxon>
        <taxon>Dothideomycetes</taxon>
        <taxon>Pleosporomycetidae</taxon>
        <taxon>Mytilinidiales</taxon>
        <taxon>Argynnaceae</taxon>
        <taxon>Lepidopterella</taxon>
    </lineage>
</organism>
<dbReference type="InterPro" id="IPR008278">
    <property type="entry name" value="4-PPantetheinyl_Trfase_dom"/>
</dbReference>
<evidence type="ECO:0000256" key="1">
    <source>
        <dbReference type="ARBA" id="ARBA00022679"/>
    </source>
</evidence>
<dbReference type="SUPFAM" id="SSF56214">
    <property type="entry name" value="4'-phosphopantetheinyl transferase"/>
    <property type="match status" value="1"/>
</dbReference>
<dbReference type="OrthoDB" id="15433at2759"/>
<dbReference type="Pfam" id="PF01648">
    <property type="entry name" value="ACPS"/>
    <property type="match status" value="1"/>
</dbReference>
<dbReference type="EMBL" id="KV744810">
    <property type="protein sequence ID" value="OCK85994.1"/>
    <property type="molecule type" value="Genomic_DNA"/>
</dbReference>
<dbReference type="Proteomes" id="UP000250266">
    <property type="component" value="Unassembled WGS sequence"/>
</dbReference>
<dbReference type="GO" id="GO:0008897">
    <property type="term" value="F:holo-[acyl-carrier-protein] synthase activity"/>
    <property type="evidence" value="ECO:0007669"/>
    <property type="project" value="InterPro"/>
</dbReference>
<name>A0A8E2JKM8_9PEZI</name>
<dbReference type="AlphaFoldDB" id="A0A8E2JKM8"/>